<sequence length="76" mass="9113">ERTLRVVFQKEVPEKELEMEGITKIEKEGNKYILTIAGNEEEVLKKINSYPLFSLNFEEVDLEDIFLRYFKNKEEK</sequence>
<evidence type="ECO:0008006" key="2">
    <source>
        <dbReference type="Google" id="ProtNLM"/>
    </source>
</evidence>
<dbReference type="EMBL" id="BARV01002919">
    <property type="protein sequence ID" value="GAH97575.1"/>
    <property type="molecule type" value="Genomic_DNA"/>
</dbReference>
<comment type="caution">
    <text evidence="1">The sequence shown here is derived from an EMBL/GenBank/DDBJ whole genome shotgun (WGS) entry which is preliminary data.</text>
</comment>
<organism evidence="1">
    <name type="scientific">marine sediment metagenome</name>
    <dbReference type="NCBI Taxonomy" id="412755"/>
    <lineage>
        <taxon>unclassified sequences</taxon>
        <taxon>metagenomes</taxon>
        <taxon>ecological metagenomes</taxon>
    </lineage>
</organism>
<name>X1KVC2_9ZZZZ</name>
<accession>X1KVC2</accession>
<evidence type="ECO:0000313" key="1">
    <source>
        <dbReference type="EMBL" id="GAH97575.1"/>
    </source>
</evidence>
<reference evidence="1" key="1">
    <citation type="journal article" date="2014" name="Front. Microbiol.">
        <title>High frequency of phylogenetically diverse reductive dehalogenase-homologous genes in deep subseafloor sedimentary metagenomes.</title>
        <authorList>
            <person name="Kawai M."/>
            <person name="Futagami T."/>
            <person name="Toyoda A."/>
            <person name="Takaki Y."/>
            <person name="Nishi S."/>
            <person name="Hori S."/>
            <person name="Arai W."/>
            <person name="Tsubouchi T."/>
            <person name="Morono Y."/>
            <person name="Uchiyama I."/>
            <person name="Ito T."/>
            <person name="Fujiyama A."/>
            <person name="Inagaki F."/>
            <person name="Takami H."/>
        </authorList>
    </citation>
    <scope>NUCLEOTIDE SEQUENCE</scope>
    <source>
        <strain evidence="1">Expedition CK06-06</strain>
    </source>
</reference>
<protein>
    <recommendedName>
        <fullName evidence="2">DUF4162 domain-containing protein</fullName>
    </recommendedName>
</protein>
<feature type="non-terminal residue" evidence="1">
    <location>
        <position position="1"/>
    </location>
</feature>
<dbReference type="AlphaFoldDB" id="X1KVC2"/>
<proteinExistence type="predicted"/>
<gene>
    <name evidence="1" type="ORF">S06H3_07251</name>
</gene>